<comment type="similarity">
    <text evidence="2 8">Belongs to the GTR/RAG GTP-binding protein family.</text>
</comment>
<keyword evidence="6" id="KW-0472">Membrane</keyword>
<dbReference type="GO" id="GO:0010507">
    <property type="term" value="P:negative regulation of autophagy"/>
    <property type="evidence" value="ECO:0007669"/>
    <property type="project" value="EnsemblFungi"/>
</dbReference>
<accession>G8BZK1</accession>
<keyword evidence="10" id="KW-1185">Reference proteome</keyword>
<reference evidence="9 10" key="1">
    <citation type="journal article" date="2011" name="Proc. Natl. Acad. Sci. U.S.A.">
        <title>Evolutionary erosion of yeast sex chromosomes by mating-type switching accidents.</title>
        <authorList>
            <person name="Gordon J.L."/>
            <person name="Armisen D."/>
            <person name="Proux-Wera E."/>
            <person name="Oheigeartaigh S.S."/>
            <person name="Byrne K.P."/>
            <person name="Wolfe K.H."/>
        </authorList>
    </citation>
    <scope>NUCLEOTIDE SEQUENCE [LARGE SCALE GENOMIC DNA]</scope>
    <source>
        <strain evidence="10">ATCC 24235 / CBS 4417 / NBRC 1672 / NRRL Y-8282 / UCD 70-5</strain>
    </source>
</reference>
<dbReference type="GO" id="GO:0031902">
    <property type="term" value="C:late endosome membrane"/>
    <property type="evidence" value="ECO:0007669"/>
    <property type="project" value="EnsemblFungi"/>
</dbReference>
<evidence type="ECO:0000256" key="3">
    <source>
        <dbReference type="ARBA" id="ARBA00022741"/>
    </source>
</evidence>
<evidence type="ECO:0000256" key="2">
    <source>
        <dbReference type="ARBA" id="ARBA00007756"/>
    </source>
</evidence>
<dbReference type="GO" id="GO:0071986">
    <property type="term" value="C:Ragulator complex"/>
    <property type="evidence" value="ECO:0007669"/>
    <property type="project" value="EnsemblFungi"/>
</dbReference>
<dbReference type="eggNOG" id="KOG3887">
    <property type="taxonomic scope" value="Eukaryota"/>
</dbReference>
<dbReference type="GO" id="GO:0005634">
    <property type="term" value="C:nucleus"/>
    <property type="evidence" value="ECO:0007669"/>
    <property type="project" value="EnsemblFungi"/>
</dbReference>
<dbReference type="SUPFAM" id="SSF52540">
    <property type="entry name" value="P-loop containing nucleoside triphosphate hydrolases"/>
    <property type="match status" value="1"/>
</dbReference>
<evidence type="ECO:0000256" key="8">
    <source>
        <dbReference type="RuleBase" id="RU367014"/>
    </source>
</evidence>
<comment type="subcellular location">
    <subcellularLocation>
        <location evidence="1">Endomembrane system</location>
    </subcellularLocation>
</comment>
<dbReference type="FunFam" id="3.40.50.300:FF:001086">
    <property type="entry name" value="GTP-binding protein GTR2"/>
    <property type="match status" value="1"/>
</dbReference>
<keyword evidence="5 8" id="KW-0342">GTP-binding</keyword>
<evidence type="ECO:0000256" key="5">
    <source>
        <dbReference type="ARBA" id="ARBA00023134"/>
    </source>
</evidence>
<proteinExistence type="inferred from homology"/>
<dbReference type="OMA" id="NCRTFQE"/>
<dbReference type="GO" id="GO:0045121">
    <property type="term" value="C:membrane raft"/>
    <property type="evidence" value="ECO:0007669"/>
    <property type="project" value="EnsemblFungi"/>
</dbReference>
<keyword evidence="3 8" id="KW-0547">Nucleotide-binding</keyword>
<dbReference type="Proteomes" id="UP000005666">
    <property type="component" value="Chromosome 11"/>
</dbReference>
<dbReference type="AlphaFoldDB" id="G8BZK1"/>
<dbReference type="GO" id="GO:0032456">
    <property type="term" value="P:endocytic recycling"/>
    <property type="evidence" value="ECO:0007669"/>
    <property type="project" value="EnsemblFungi"/>
</dbReference>
<dbReference type="InterPro" id="IPR039400">
    <property type="entry name" value="RagC/D"/>
</dbReference>
<gene>
    <name evidence="9" type="primary">TPHA0K01960</name>
    <name evidence="9" type="ordered locus">TPHA_0K01960</name>
</gene>
<dbReference type="CDD" id="cd11385">
    <property type="entry name" value="RagC_like"/>
    <property type="match status" value="1"/>
</dbReference>
<dbReference type="PANTHER" id="PTHR11259:SF2">
    <property type="entry name" value="GH16429P"/>
    <property type="match status" value="1"/>
</dbReference>
<dbReference type="HOGENOM" id="CLU_047421_2_0_1"/>
<sequence>MCSLYSTIQLYIMIFNFTNRSVSLNFSRGGKSSICKVVFHNMQPLDTLYLESTSNPTVEHFSTLIDLAVMELPGQLNYFEPNYDSERLFKSVGALVYVIDSQDEYMSAITNLAMIMEYAYKVNPSINIEVLIHKVDGLSEEFKVDAQRDIMRRTGEELLELGMDGAQVSFYLTSIFDHSIYEAFSRIVQKLIPELSFLENMLDNLTQHSKIEKAFLFDINSKIYVSTDSNPVDVQIYEICAEFVDISIDLHDLYKATANNNKIQDGKALRPRDLKNVSQLENGTILYLRQMIRGLALVAIIRPDGMDMESCLTVTDYNVDNYKKSLEEVWADSKITTSNSFITQS</sequence>
<dbReference type="RefSeq" id="XP_003687763.1">
    <property type="nucleotide sequence ID" value="XM_003687715.1"/>
</dbReference>
<dbReference type="Gene3D" id="3.30.450.190">
    <property type="match status" value="1"/>
</dbReference>
<keyword evidence="4" id="KW-0378">Hydrolase</keyword>
<name>G8BZK1_TETPH</name>
<dbReference type="KEGG" id="tpf:TPHA_0K01960"/>
<evidence type="ECO:0000256" key="7">
    <source>
        <dbReference type="ARBA" id="ARBA00049117"/>
    </source>
</evidence>
<dbReference type="InterPro" id="IPR027417">
    <property type="entry name" value="P-loop_NTPase"/>
</dbReference>
<dbReference type="GO" id="GO:0045944">
    <property type="term" value="P:positive regulation of transcription by RNA polymerase II"/>
    <property type="evidence" value="ECO:0007669"/>
    <property type="project" value="EnsemblFungi"/>
</dbReference>
<comment type="subunit">
    <text evidence="8">Component of the GSE complex.</text>
</comment>
<evidence type="ECO:0000256" key="6">
    <source>
        <dbReference type="ARBA" id="ARBA00023136"/>
    </source>
</evidence>
<dbReference type="GO" id="GO:0000785">
    <property type="term" value="C:chromatin"/>
    <property type="evidence" value="ECO:0007669"/>
    <property type="project" value="EnsemblFungi"/>
</dbReference>
<dbReference type="STRING" id="1071381.G8BZK1"/>
<dbReference type="GO" id="GO:0016237">
    <property type="term" value="P:microautophagy"/>
    <property type="evidence" value="ECO:0007669"/>
    <property type="project" value="EnsemblFungi"/>
</dbReference>
<dbReference type="GO" id="GO:0005525">
    <property type="term" value="F:GTP binding"/>
    <property type="evidence" value="ECO:0007669"/>
    <property type="project" value="UniProtKB-UniRule"/>
</dbReference>
<dbReference type="GO" id="GO:1990131">
    <property type="term" value="C:Gtr1-Gtr2 GTPase complex"/>
    <property type="evidence" value="ECO:0007669"/>
    <property type="project" value="UniProtKB-UniRule"/>
</dbReference>
<dbReference type="GO" id="GO:0006995">
    <property type="term" value="P:cellular response to nitrogen starvation"/>
    <property type="evidence" value="ECO:0007669"/>
    <property type="project" value="EnsemblFungi"/>
</dbReference>
<dbReference type="GO" id="GO:0034599">
    <property type="term" value="P:cellular response to oxidative stress"/>
    <property type="evidence" value="ECO:0007669"/>
    <property type="project" value="EnsemblFungi"/>
</dbReference>
<dbReference type="GeneID" id="11533264"/>
<protein>
    <recommendedName>
        <fullName evidence="8">GTP-binding protein</fullName>
    </recommendedName>
</protein>
<dbReference type="PANTHER" id="PTHR11259">
    <property type="entry name" value="RAS-RELATED GTP BINDING RAG/GTR YEAST"/>
    <property type="match status" value="1"/>
</dbReference>
<evidence type="ECO:0000313" key="9">
    <source>
        <dbReference type="EMBL" id="CCE65329.1"/>
    </source>
</evidence>
<organism evidence="9 10">
    <name type="scientific">Tetrapisispora phaffii (strain ATCC 24235 / CBS 4417 / NBRC 1672 / NRRL Y-8282 / UCD 70-5)</name>
    <name type="common">Yeast</name>
    <name type="synonym">Fabospora phaffii</name>
    <dbReference type="NCBI Taxonomy" id="1071381"/>
    <lineage>
        <taxon>Eukaryota</taxon>
        <taxon>Fungi</taxon>
        <taxon>Dikarya</taxon>
        <taxon>Ascomycota</taxon>
        <taxon>Saccharomycotina</taxon>
        <taxon>Saccharomycetes</taxon>
        <taxon>Saccharomycetales</taxon>
        <taxon>Saccharomycetaceae</taxon>
        <taxon>Tetrapisispora</taxon>
    </lineage>
</organism>
<dbReference type="EMBL" id="HE612866">
    <property type="protein sequence ID" value="CCE65329.1"/>
    <property type="molecule type" value="Genomic_DNA"/>
</dbReference>
<dbReference type="GO" id="GO:0003924">
    <property type="term" value="F:GTPase activity"/>
    <property type="evidence" value="ECO:0007669"/>
    <property type="project" value="UniProtKB-UniRule"/>
</dbReference>
<evidence type="ECO:0000256" key="1">
    <source>
        <dbReference type="ARBA" id="ARBA00004308"/>
    </source>
</evidence>
<comment type="catalytic activity">
    <reaction evidence="7">
        <text>GTP + H2O = GDP + phosphate + H(+)</text>
        <dbReference type="Rhea" id="RHEA:19669"/>
        <dbReference type="ChEBI" id="CHEBI:15377"/>
        <dbReference type="ChEBI" id="CHEBI:15378"/>
        <dbReference type="ChEBI" id="CHEBI:37565"/>
        <dbReference type="ChEBI" id="CHEBI:43474"/>
        <dbReference type="ChEBI" id="CHEBI:58189"/>
    </reaction>
    <physiologicalReaction direction="left-to-right" evidence="7">
        <dbReference type="Rhea" id="RHEA:19670"/>
    </physiologicalReaction>
</comment>
<dbReference type="GO" id="GO:0000329">
    <property type="term" value="C:fungal-type vacuole membrane"/>
    <property type="evidence" value="ECO:0007669"/>
    <property type="project" value="EnsemblFungi"/>
</dbReference>
<comment type="function">
    <text evidence="8">GTPase involved in activation of the TORC1 signaling pathway, which promotes growth and represses autophagy in nutrient-rich conditions.</text>
</comment>
<dbReference type="InterPro" id="IPR006762">
    <property type="entry name" value="Gtr1_RagA"/>
</dbReference>
<dbReference type="GO" id="GO:1904263">
    <property type="term" value="P:positive regulation of TORC1 signaling"/>
    <property type="evidence" value="ECO:0007669"/>
    <property type="project" value="EnsemblFungi"/>
</dbReference>
<dbReference type="Pfam" id="PF04670">
    <property type="entry name" value="Gtr1_RagA"/>
    <property type="match status" value="1"/>
</dbReference>
<dbReference type="GO" id="GO:1903778">
    <property type="term" value="P:protein localization to vacuolar membrane"/>
    <property type="evidence" value="ECO:0007669"/>
    <property type="project" value="EnsemblFungi"/>
</dbReference>
<dbReference type="GO" id="GO:0071230">
    <property type="term" value="P:cellular response to amino acid stimulus"/>
    <property type="evidence" value="ECO:0007669"/>
    <property type="project" value="EnsemblFungi"/>
</dbReference>
<evidence type="ECO:0000313" key="10">
    <source>
        <dbReference type="Proteomes" id="UP000005666"/>
    </source>
</evidence>
<evidence type="ECO:0000256" key="4">
    <source>
        <dbReference type="ARBA" id="ARBA00022801"/>
    </source>
</evidence>
<dbReference type="OrthoDB" id="26136at2759"/>
<dbReference type="Gene3D" id="3.40.50.300">
    <property type="entry name" value="P-loop containing nucleotide triphosphate hydrolases"/>
    <property type="match status" value="1"/>
</dbReference>